<dbReference type="RefSeq" id="WP_070791894.1">
    <property type="nucleotide sequence ID" value="NZ_MKIR01000012.1"/>
</dbReference>
<evidence type="ECO:0000313" key="3">
    <source>
        <dbReference type="EMBL" id="OFI49372.1"/>
    </source>
</evidence>
<keyword evidence="1" id="KW-0472">Membrane</keyword>
<dbReference type="Gene3D" id="3.10.310.50">
    <property type="match status" value="1"/>
</dbReference>
<evidence type="ECO:0000313" key="4">
    <source>
        <dbReference type="Proteomes" id="UP000178622"/>
    </source>
</evidence>
<dbReference type="EMBL" id="MKIR01000012">
    <property type="protein sequence ID" value="OFI49372.1"/>
    <property type="molecule type" value="Genomic_DNA"/>
</dbReference>
<dbReference type="STRING" id="1859473.BG261_01965"/>
<accession>A0A1E8GMA6</accession>
<dbReference type="PANTHER" id="PTHR30373">
    <property type="entry name" value="UPF0603 PROTEIN YGCG"/>
    <property type="match status" value="1"/>
</dbReference>
<dbReference type="PANTHER" id="PTHR30373:SF2">
    <property type="entry name" value="UPF0603 PROTEIN YGCG"/>
    <property type="match status" value="1"/>
</dbReference>
<reference evidence="4" key="1">
    <citation type="submission" date="2016-09" db="EMBL/GenBank/DDBJ databases">
        <title>Draft genome sequence of a novel species of the family Streptococcaceae isolated from flowers.</title>
        <authorList>
            <person name="Chuah L.-O."/>
            <person name="Yap K.-P."/>
            <person name="Thong K.L."/>
            <person name="Liong M.T."/>
            <person name="Ahmad R."/>
            <person name="Rusul G."/>
        </authorList>
    </citation>
    <scope>NUCLEOTIDE SEQUENCE [LARGE SCALE GENOMIC DNA]</scope>
    <source>
        <strain evidence="4">DF1</strain>
    </source>
</reference>
<proteinExistence type="predicted"/>
<comment type="caution">
    <text evidence="3">The sequence shown here is derived from an EMBL/GenBank/DDBJ whole genome shotgun (WGS) entry which is preliminary data.</text>
</comment>
<dbReference type="Pfam" id="PF04536">
    <property type="entry name" value="TPM_phosphatase"/>
    <property type="match status" value="1"/>
</dbReference>
<protein>
    <recommendedName>
        <fullName evidence="2">TPM domain-containing protein</fullName>
    </recommendedName>
</protein>
<keyword evidence="4" id="KW-1185">Reference proteome</keyword>
<keyword evidence="1" id="KW-1133">Transmembrane helix</keyword>
<feature type="transmembrane region" description="Helical" evidence="1">
    <location>
        <begin position="178"/>
        <end position="198"/>
    </location>
</feature>
<dbReference type="InterPro" id="IPR007621">
    <property type="entry name" value="TPM_dom"/>
</dbReference>
<keyword evidence="1" id="KW-0812">Transmembrane</keyword>
<dbReference type="OrthoDB" id="9810918at2"/>
<organism evidence="3 4">
    <name type="scientific">Floricoccus tropicus</name>
    <dbReference type="NCBI Taxonomy" id="1859473"/>
    <lineage>
        <taxon>Bacteria</taxon>
        <taxon>Bacillati</taxon>
        <taxon>Bacillota</taxon>
        <taxon>Bacilli</taxon>
        <taxon>Lactobacillales</taxon>
        <taxon>Streptococcaceae</taxon>
        <taxon>Floricoccus</taxon>
    </lineage>
</organism>
<sequence length="467" mass="53926">MKKIIKLIIIMFFFVFGGVGVFADSKYVQDDANILSERTISNINSLNEDMKYMDHHPVYFVYTLNGLNGESIDKVARRKFNNLGLGYSGYNYGILLAISPNDRKYYFAMGADYSGPIKSSFATKIVQDDQFVMSKLKMGRYDDAVNDITDNISKYSLNFSPKFNLLDWLAYIFLNKKIIYLIIIGFLIFIGVVIIFDFRKNKKREEEKQVSIDRLVEIFADKGMANVIPDLKNYNLVYFTPIQYIDFKMGTITDDTNREKEIDLLIERSKIIENLYNDSLSINQIKGLDQDPIYMSDISYGEKLEWLKEKIDRIGFSDEIENKFIQRNDEVINKKIENSLYKSSKYEKLDEERKNLVFIILKSMIVNEYKSNITFEDLTNKLTEKEMDDYIKRAIKIMKTVKNEGLETLATGYTNYNLYNTDSLYRYNNICKSVGDYTSSNDSKLNFDSSSGGFGGGYSDGGSGGSW</sequence>
<name>A0A1E8GMA6_9LACT</name>
<evidence type="ECO:0000256" key="1">
    <source>
        <dbReference type="SAM" id="Phobius"/>
    </source>
</evidence>
<gene>
    <name evidence="3" type="ORF">BG261_01965</name>
</gene>
<dbReference type="AlphaFoldDB" id="A0A1E8GMA6"/>
<dbReference type="Proteomes" id="UP000178622">
    <property type="component" value="Unassembled WGS sequence"/>
</dbReference>
<evidence type="ECO:0000259" key="2">
    <source>
        <dbReference type="Pfam" id="PF04536"/>
    </source>
</evidence>
<feature type="domain" description="TPM" evidence="2">
    <location>
        <begin position="28"/>
        <end position="154"/>
    </location>
</feature>